<dbReference type="PRINTS" id="PR00263">
    <property type="entry name" value="HBGFFGF"/>
</dbReference>
<dbReference type="PROSITE" id="PS00247">
    <property type="entry name" value="HBGF_FGF"/>
    <property type="match status" value="1"/>
</dbReference>
<protein>
    <recommendedName>
        <fullName evidence="3">Fibroblast growth factor</fullName>
        <shortName evidence="3">FGF</shortName>
    </recommendedName>
</protein>
<dbReference type="PANTHER" id="PTHR11486">
    <property type="entry name" value="FIBROBLAST GROWTH FACTOR"/>
    <property type="match status" value="1"/>
</dbReference>
<keyword evidence="2" id="KW-0339">Growth factor</keyword>
<keyword evidence="5" id="KW-1185">Reference proteome</keyword>
<evidence type="ECO:0000256" key="2">
    <source>
        <dbReference type="ARBA" id="ARBA00023030"/>
    </source>
</evidence>
<feature type="chain" id="PRO_5041779259" description="Fibroblast growth factor" evidence="3">
    <location>
        <begin position="31"/>
        <end position="204"/>
    </location>
</feature>
<dbReference type="SMART" id="SM00442">
    <property type="entry name" value="FGF"/>
    <property type="match status" value="1"/>
</dbReference>
<gene>
    <name evidence="4" type="ORF">AAFF_G00009740</name>
</gene>
<comment type="caution">
    <text evidence="4">The sequence shown here is derived from an EMBL/GenBank/DDBJ whole genome shotgun (WGS) entry which is preliminary data.</text>
</comment>
<organism evidence="4 5">
    <name type="scientific">Aldrovandia affinis</name>
    <dbReference type="NCBI Taxonomy" id="143900"/>
    <lineage>
        <taxon>Eukaryota</taxon>
        <taxon>Metazoa</taxon>
        <taxon>Chordata</taxon>
        <taxon>Craniata</taxon>
        <taxon>Vertebrata</taxon>
        <taxon>Euteleostomi</taxon>
        <taxon>Actinopterygii</taxon>
        <taxon>Neopterygii</taxon>
        <taxon>Teleostei</taxon>
        <taxon>Notacanthiformes</taxon>
        <taxon>Halosauridae</taxon>
        <taxon>Aldrovandia</taxon>
    </lineage>
</organism>
<dbReference type="FunFam" id="2.80.10.50:FF:000004">
    <property type="entry name" value="Fibroblast growth factor"/>
    <property type="match status" value="1"/>
</dbReference>
<dbReference type="SUPFAM" id="SSF50353">
    <property type="entry name" value="Cytokine"/>
    <property type="match status" value="1"/>
</dbReference>
<evidence type="ECO:0000313" key="4">
    <source>
        <dbReference type="EMBL" id="KAJ8397120.1"/>
    </source>
</evidence>
<dbReference type="CDD" id="cd23306">
    <property type="entry name" value="beta-trefoil_FGF7-like"/>
    <property type="match status" value="1"/>
</dbReference>
<dbReference type="Pfam" id="PF00167">
    <property type="entry name" value="FGF"/>
    <property type="match status" value="1"/>
</dbReference>
<dbReference type="Proteomes" id="UP001221898">
    <property type="component" value="Unassembled WGS sequence"/>
</dbReference>
<dbReference type="GO" id="GO:0008083">
    <property type="term" value="F:growth factor activity"/>
    <property type="evidence" value="ECO:0007669"/>
    <property type="project" value="UniProtKB-KW"/>
</dbReference>
<dbReference type="EMBL" id="JAINUG010000100">
    <property type="protein sequence ID" value="KAJ8397120.1"/>
    <property type="molecule type" value="Genomic_DNA"/>
</dbReference>
<dbReference type="Gene3D" id="2.80.10.50">
    <property type="match status" value="1"/>
</dbReference>
<comment type="similarity">
    <text evidence="1 3">Belongs to the heparin-binding growth factors family.</text>
</comment>
<keyword evidence="3" id="KW-0732">Signal</keyword>
<dbReference type="AlphaFoldDB" id="A0AAD7S6Y2"/>
<reference evidence="4" key="1">
    <citation type="journal article" date="2023" name="Science">
        <title>Genome structures resolve the early diversification of teleost fishes.</title>
        <authorList>
            <person name="Parey E."/>
            <person name="Louis A."/>
            <person name="Montfort J."/>
            <person name="Bouchez O."/>
            <person name="Roques C."/>
            <person name="Iampietro C."/>
            <person name="Lluch J."/>
            <person name="Castinel A."/>
            <person name="Donnadieu C."/>
            <person name="Desvignes T."/>
            <person name="Floi Bucao C."/>
            <person name="Jouanno E."/>
            <person name="Wen M."/>
            <person name="Mejri S."/>
            <person name="Dirks R."/>
            <person name="Jansen H."/>
            <person name="Henkel C."/>
            <person name="Chen W.J."/>
            <person name="Zahm M."/>
            <person name="Cabau C."/>
            <person name="Klopp C."/>
            <person name="Thompson A.W."/>
            <person name="Robinson-Rechavi M."/>
            <person name="Braasch I."/>
            <person name="Lecointre G."/>
            <person name="Bobe J."/>
            <person name="Postlethwait J.H."/>
            <person name="Berthelot C."/>
            <person name="Roest Crollius H."/>
            <person name="Guiguen Y."/>
        </authorList>
    </citation>
    <scope>NUCLEOTIDE SEQUENCE</scope>
    <source>
        <strain evidence="4">NC1722</strain>
    </source>
</reference>
<evidence type="ECO:0000256" key="1">
    <source>
        <dbReference type="ARBA" id="ARBA00007936"/>
    </source>
</evidence>
<proteinExistence type="inferred from homology"/>
<sequence>MWKWKLTKGASAWTHLSLLPLLLALLLASALPAACRDARPAAAAAAAAARSPRVTNSTAVVGRHARSYNHLQGDVRRRKLFSFQKFFLRIDKNGKVNGTKSRDDPFSVLEIKSVDVGIVAIRGLSSNYYLAMGKRGELYGARDFGIDCTLKERIEENGYNTYASAEWRNGKKQMFVGLSAKGKSLRGKKTRQKNTSTHFLPIMV</sequence>
<feature type="signal peptide" evidence="3">
    <location>
        <begin position="1"/>
        <end position="30"/>
    </location>
</feature>
<accession>A0AAD7S6Y2</accession>
<evidence type="ECO:0000313" key="5">
    <source>
        <dbReference type="Proteomes" id="UP001221898"/>
    </source>
</evidence>
<name>A0AAD7S6Y2_9TELE</name>
<evidence type="ECO:0000256" key="3">
    <source>
        <dbReference type="RuleBase" id="RU049442"/>
    </source>
</evidence>
<dbReference type="InterPro" id="IPR008996">
    <property type="entry name" value="IL1/FGF"/>
</dbReference>
<dbReference type="PRINTS" id="PR00262">
    <property type="entry name" value="IL1HBGF"/>
</dbReference>
<dbReference type="InterPro" id="IPR002209">
    <property type="entry name" value="Fibroblast_GF_fam"/>
</dbReference>